<gene>
    <name evidence="11" type="ORF">Prum_004760</name>
</gene>
<keyword evidence="6" id="KW-0143">Chaperone</keyword>
<feature type="compositionally biased region" description="Polar residues" evidence="9">
    <location>
        <begin position="415"/>
        <end position="424"/>
    </location>
</feature>
<evidence type="ECO:0000259" key="10">
    <source>
        <dbReference type="PROSITE" id="PS50059"/>
    </source>
</evidence>
<feature type="region of interest" description="Disordered" evidence="9">
    <location>
        <begin position="408"/>
        <end position="438"/>
    </location>
</feature>
<dbReference type="EC" id="5.2.1.8" evidence="2 8"/>
<evidence type="ECO:0000256" key="6">
    <source>
        <dbReference type="ARBA" id="ARBA00023186"/>
    </source>
</evidence>
<proteinExistence type="predicted"/>
<keyword evidence="3" id="KW-0547">Nucleotide-binding</keyword>
<evidence type="ECO:0000313" key="12">
    <source>
        <dbReference type="Proteomes" id="UP000482960"/>
    </source>
</evidence>
<dbReference type="SUPFAM" id="SSF54534">
    <property type="entry name" value="FKBP-like"/>
    <property type="match status" value="1"/>
</dbReference>
<name>A0A6V8KSQ1_9ACTN</name>
<evidence type="ECO:0000256" key="5">
    <source>
        <dbReference type="ARBA" id="ARBA00023110"/>
    </source>
</evidence>
<dbReference type="AlphaFoldDB" id="A0A6V8KSQ1"/>
<dbReference type="Proteomes" id="UP000482960">
    <property type="component" value="Unassembled WGS sequence"/>
</dbReference>
<dbReference type="PRINTS" id="PR00301">
    <property type="entry name" value="HEATSHOCK70"/>
</dbReference>
<dbReference type="Pfam" id="PF00254">
    <property type="entry name" value="FKBP_C"/>
    <property type="match status" value="1"/>
</dbReference>
<dbReference type="EMBL" id="BLPG01000001">
    <property type="protein sequence ID" value="GFJ86834.1"/>
    <property type="molecule type" value="Genomic_DNA"/>
</dbReference>
<accession>A0A6V8KSQ1</accession>
<comment type="catalytic activity">
    <reaction evidence="1 8">
        <text>[protein]-peptidylproline (omega=180) = [protein]-peptidylproline (omega=0)</text>
        <dbReference type="Rhea" id="RHEA:16237"/>
        <dbReference type="Rhea" id="RHEA-COMP:10747"/>
        <dbReference type="Rhea" id="RHEA-COMP:10748"/>
        <dbReference type="ChEBI" id="CHEBI:83833"/>
        <dbReference type="ChEBI" id="CHEBI:83834"/>
        <dbReference type="EC" id="5.2.1.8"/>
    </reaction>
</comment>
<keyword evidence="5 8" id="KW-0697">Rotamase</keyword>
<reference evidence="11 12" key="2">
    <citation type="submission" date="2020-03" db="EMBL/GenBank/DDBJ databases">
        <authorList>
            <person name="Ichikawa N."/>
            <person name="Kimura A."/>
            <person name="Kitahashi Y."/>
            <person name="Uohara A."/>
        </authorList>
    </citation>
    <scope>NUCLEOTIDE SEQUENCE [LARGE SCALE GENOMIC DNA]</scope>
    <source>
        <strain evidence="11 12">NBRC 108638</strain>
    </source>
</reference>
<dbReference type="InterPro" id="IPR001179">
    <property type="entry name" value="PPIase_FKBP_dom"/>
</dbReference>
<feature type="region of interest" description="Disordered" evidence="9">
    <location>
        <begin position="355"/>
        <end position="375"/>
    </location>
</feature>
<dbReference type="Gene3D" id="3.30.420.40">
    <property type="match status" value="2"/>
</dbReference>
<evidence type="ECO:0000256" key="9">
    <source>
        <dbReference type="SAM" id="MobiDB-lite"/>
    </source>
</evidence>
<dbReference type="PANTHER" id="PTHR42749">
    <property type="entry name" value="CELL SHAPE-DETERMINING PROTEIN MREB"/>
    <property type="match status" value="1"/>
</dbReference>
<dbReference type="Gene3D" id="3.10.50.40">
    <property type="match status" value="1"/>
</dbReference>
<dbReference type="PANTHER" id="PTHR42749:SF1">
    <property type="entry name" value="CELL SHAPE-DETERMINING PROTEIN MREB"/>
    <property type="match status" value="1"/>
</dbReference>
<evidence type="ECO:0000256" key="1">
    <source>
        <dbReference type="ARBA" id="ARBA00000971"/>
    </source>
</evidence>
<dbReference type="InterPro" id="IPR013126">
    <property type="entry name" value="Hsp_70_fam"/>
</dbReference>
<organism evidence="11 12">
    <name type="scientific">Phytohabitans rumicis</name>
    <dbReference type="NCBI Taxonomy" id="1076125"/>
    <lineage>
        <taxon>Bacteria</taxon>
        <taxon>Bacillati</taxon>
        <taxon>Actinomycetota</taxon>
        <taxon>Actinomycetes</taxon>
        <taxon>Micromonosporales</taxon>
        <taxon>Micromonosporaceae</taxon>
    </lineage>
</organism>
<reference evidence="11 12" key="1">
    <citation type="submission" date="2020-03" db="EMBL/GenBank/DDBJ databases">
        <title>Whole genome shotgun sequence of Phytohabitans rumicis NBRC 108638.</title>
        <authorList>
            <person name="Komaki H."/>
            <person name="Tamura T."/>
        </authorList>
    </citation>
    <scope>NUCLEOTIDE SEQUENCE [LARGE SCALE GENOMIC DNA]</scope>
    <source>
        <strain evidence="11 12">NBRC 108638</strain>
    </source>
</reference>
<keyword evidence="12" id="KW-1185">Reference proteome</keyword>
<evidence type="ECO:0000313" key="11">
    <source>
        <dbReference type="EMBL" id="GFJ86834.1"/>
    </source>
</evidence>
<dbReference type="Pfam" id="PF00012">
    <property type="entry name" value="HSP70"/>
    <property type="match status" value="1"/>
</dbReference>
<dbReference type="GO" id="GO:0003755">
    <property type="term" value="F:peptidyl-prolyl cis-trans isomerase activity"/>
    <property type="evidence" value="ECO:0007669"/>
    <property type="project" value="UniProtKB-KW"/>
</dbReference>
<dbReference type="PROSITE" id="PS50059">
    <property type="entry name" value="FKBP_PPIASE"/>
    <property type="match status" value="1"/>
</dbReference>
<feature type="domain" description="PPIase FKBP-type" evidence="10">
    <location>
        <begin position="461"/>
        <end position="547"/>
    </location>
</feature>
<keyword evidence="7 8" id="KW-0413">Isomerase</keyword>
<protein>
    <recommendedName>
        <fullName evidence="2 8">peptidylprolyl isomerase</fullName>
        <ecNumber evidence="2 8">5.2.1.8</ecNumber>
    </recommendedName>
</protein>
<keyword evidence="4" id="KW-0067">ATP-binding</keyword>
<comment type="caution">
    <text evidence="11">The sequence shown here is derived from an EMBL/GenBank/DDBJ whole genome shotgun (WGS) entry which is preliminary data.</text>
</comment>
<dbReference type="Gene3D" id="3.90.640.10">
    <property type="entry name" value="Actin, Chain A, domain 4"/>
    <property type="match status" value="1"/>
</dbReference>
<evidence type="ECO:0000256" key="7">
    <source>
        <dbReference type="ARBA" id="ARBA00023235"/>
    </source>
</evidence>
<dbReference type="GO" id="GO:0140662">
    <property type="term" value="F:ATP-dependent protein folding chaperone"/>
    <property type="evidence" value="ECO:0007669"/>
    <property type="project" value="InterPro"/>
</dbReference>
<sequence>MTATGYRLAIDFGTTTTVAMLVGPDGRVIPLLFDASPLLSSAVCAGDTVLTGADALRAAVSAPAGFEPNPKRRIDEGVVWLGEREVPVAELIAAVLGRVAAEARRVVGGPPAQVVLTHPASWGGGRCGVLVDAARRAGLGEVGLVAEPVAAAAYFAAVLGRQVHSGQCLVVYDLGAGTFDAAVVRLSPAGFEVVAADGLADVGGLDLDAVVVSHAHAATGDAGWPRLDEPRTAADRHARQALWQGARAVKEQLSRHPAASLHVPLVDAEVRLTRDEFERAVGPYLARTVALTSAMLTRAGVRGEWVAGVLLVGGGSRIPLAGTLLHRAIGIAPTAIDHPELVVAEGALRVGSRTGAPPPAYPKGSGTAVRPAAHDGGRPARRLAVAGAAVAAVAAVAVAAVILWPEGTTGEPDATGSSPATTRSAAVRPTTEPTVGAGSGALTELRVTTLVEGDGERTRAGQTLTVHYVGVFYTTGEQFDASWDSEPFTFALGTGVVIRGWDQGLAGVRVGSRVQLDIPAALAYGDNPTQGQPGGPLRFVVDVLSAQ</sequence>
<dbReference type="RefSeq" id="WP_173073521.1">
    <property type="nucleotide sequence ID" value="NZ_BAABJB010000025.1"/>
</dbReference>
<evidence type="ECO:0000256" key="2">
    <source>
        <dbReference type="ARBA" id="ARBA00013194"/>
    </source>
</evidence>
<evidence type="ECO:0000256" key="3">
    <source>
        <dbReference type="ARBA" id="ARBA00022741"/>
    </source>
</evidence>
<dbReference type="InterPro" id="IPR046357">
    <property type="entry name" value="PPIase_dom_sf"/>
</dbReference>
<dbReference type="InterPro" id="IPR043129">
    <property type="entry name" value="ATPase_NBD"/>
</dbReference>
<evidence type="ECO:0000256" key="8">
    <source>
        <dbReference type="PROSITE-ProRule" id="PRU00277"/>
    </source>
</evidence>
<dbReference type="GO" id="GO:0005524">
    <property type="term" value="F:ATP binding"/>
    <property type="evidence" value="ECO:0007669"/>
    <property type="project" value="UniProtKB-KW"/>
</dbReference>
<evidence type="ECO:0000256" key="4">
    <source>
        <dbReference type="ARBA" id="ARBA00022840"/>
    </source>
</evidence>
<dbReference type="SUPFAM" id="SSF53067">
    <property type="entry name" value="Actin-like ATPase domain"/>
    <property type="match status" value="2"/>
</dbReference>